<keyword evidence="3" id="KW-1185">Reference proteome</keyword>
<feature type="domain" description="Reverse transcriptase" evidence="1">
    <location>
        <begin position="1"/>
        <end position="92"/>
    </location>
</feature>
<evidence type="ECO:0000259" key="1">
    <source>
        <dbReference type="PROSITE" id="PS50878"/>
    </source>
</evidence>
<evidence type="ECO:0000313" key="3">
    <source>
        <dbReference type="Proteomes" id="UP000275846"/>
    </source>
</evidence>
<dbReference type="EMBL" id="UYSU01034290">
    <property type="protein sequence ID" value="VDL94143.1"/>
    <property type="molecule type" value="Genomic_DNA"/>
</dbReference>
<protein>
    <submittedName>
        <fullName evidence="4">Reverse transcriptase domain-containing protein</fullName>
    </submittedName>
</protein>
<dbReference type="OrthoDB" id="10070415at2759"/>
<reference evidence="4" key="1">
    <citation type="submission" date="2016-06" db="UniProtKB">
        <authorList>
            <consortium name="WormBaseParasite"/>
        </authorList>
    </citation>
    <scope>IDENTIFICATION</scope>
</reference>
<organism evidence="4">
    <name type="scientific">Schistocephalus solidus</name>
    <name type="common">Tapeworm</name>
    <dbReference type="NCBI Taxonomy" id="70667"/>
    <lineage>
        <taxon>Eukaryota</taxon>
        <taxon>Metazoa</taxon>
        <taxon>Spiralia</taxon>
        <taxon>Lophotrochozoa</taxon>
        <taxon>Platyhelminthes</taxon>
        <taxon>Cestoda</taxon>
        <taxon>Eucestoda</taxon>
        <taxon>Diphyllobothriidea</taxon>
        <taxon>Diphyllobothriidae</taxon>
        <taxon>Schistocephalus</taxon>
    </lineage>
</organism>
<evidence type="ECO:0000313" key="4">
    <source>
        <dbReference type="WBParaSite" id="SSLN_0000805301-mRNA-1"/>
    </source>
</evidence>
<dbReference type="PANTHER" id="PTHR31635">
    <property type="entry name" value="REVERSE TRANSCRIPTASE DOMAIN-CONTAINING PROTEIN-RELATED"/>
    <property type="match status" value="1"/>
</dbReference>
<evidence type="ECO:0000313" key="2">
    <source>
        <dbReference type="EMBL" id="VDL94143.1"/>
    </source>
</evidence>
<reference evidence="2 3" key="2">
    <citation type="submission" date="2018-11" db="EMBL/GenBank/DDBJ databases">
        <authorList>
            <consortium name="Pathogen Informatics"/>
        </authorList>
    </citation>
    <scope>NUCLEOTIDE SEQUENCE [LARGE SCALE GENOMIC DNA]</scope>
    <source>
        <strain evidence="2 3">NST_G2</strain>
    </source>
</reference>
<dbReference type="PROSITE" id="PS50878">
    <property type="entry name" value="RT_POL"/>
    <property type="match status" value="1"/>
</dbReference>
<proteinExistence type="predicted"/>
<dbReference type="WBParaSite" id="SSLN_0000805301-mRNA-1">
    <property type="protein sequence ID" value="SSLN_0000805301-mRNA-1"/>
    <property type="gene ID" value="SSLN_0000805301"/>
</dbReference>
<accession>A0A183SU60</accession>
<dbReference type="Pfam" id="PF00078">
    <property type="entry name" value="RVT_1"/>
    <property type="match status" value="1"/>
</dbReference>
<gene>
    <name evidence="2" type="ORF">SSLN_LOCUS7758</name>
</gene>
<sequence length="92" mass="10189">MDLTKAFDTVNRGGLGKVVQRFGCPEWFTYVVHQLYDVRMACITDNGTVSEPFILTNGVNPGCKLAPSLFSLMLSAMLMDAYRDKNPGIRIA</sequence>
<dbReference type="Proteomes" id="UP000275846">
    <property type="component" value="Unassembled WGS sequence"/>
</dbReference>
<dbReference type="PANTHER" id="PTHR31635:SF196">
    <property type="entry name" value="REVERSE TRANSCRIPTASE DOMAIN-CONTAINING PROTEIN-RELATED"/>
    <property type="match status" value="1"/>
</dbReference>
<dbReference type="InterPro" id="IPR000477">
    <property type="entry name" value="RT_dom"/>
</dbReference>
<dbReference type="AlphaFoldDB" id="A0A183SU60"/>
<name>A0A183SU60_SCHSO</name>